<name>A0A7H1J4H8_9GAMM</name>
<sequence>MMSESMFGSTIWVGHWMWMWMLVIAILVVIPVYRICKRAGYSGWLGLLILVPMVNLMLLYFIAFSDWPASKKGAQYE</sequence>
<dbReference type="AlphaFoldDB" id="A0A7H1J4H8"/>
<organism evidence="2 3">
    <name type="scientific">Marinomonas arctica</name>
    <dbReference type="NCBI Taxonomy" id="383750"/>
    <lineage>
        <taxon>Bacteria</taxon>
        <taxon>Pseudomonadati</taxon>
        <taxon>Pseudomonadota</taxon>
        <taxon>Gammaproteobacteria</taxon>
        <taxon>Oceanospirillales</taxon>
        <taxon>Oceanospirillaceae</taxon>
        <taxon>Marinomonas</taxon>
    </lineage>
</organism>
<evidence type="ECO:0000256" key="1">
    <source>
        <dbReference type="SAM" id="Phobius"/>
    </source>
</evidence>
<evidence type="ECO:0008006" key="4">
    <source>
        <dbReference type="Google" id="ProtNLM"/>
    </source>
</evidence>
<proteinExistence type="predicted"/>
<dbReference type="Proteomes" id="UP000516370">
    <property type="component" value="Chromosome"/>
</dbReference>
<keyword evidence="3" id="KW-1185">Reference proteome</keyword>
<evidence type="ECO:0000313" key="3">
    <source>
        <dbReference type="Proteomes" id="UP000516370"/>
    </source>
</evidence>
<gene>
    <name evidence="2" type="ORF">IBG28_17255</name>
</gene>
<dbReference type="KEGG" id="mard:IBG28_17255"/>
<reference evidence="2 3" key="1">
    <citation type="submission" date="2020-09" db="EMBL/GenBank/DDBJ databases">
        <title>Complete genome sequence of an Arctic sea ice bacterium Marinomonas arctica BSI20414.</title>
        <authorList>
            <person name="Liao L."/>
            <person name="Chen B."/>
        </authorList>
    </citation>
    <scope>NUCLEOTIDE SEQUENCE [LARGE SCALE GENOMIC DNA]</scope>
    <source>
        <strain evidence="2 3">BSI20414</strain>
    </source>
</reference>
<dbReference type="OrthoDB" id="123194at2"/>
<dbReference type="EMBL" id="CP061081">
    <property type="protein sequence ID" value="QNT05394.1"/>
    <property type="molecule type" value="Genomic_DNA"/>
</dbReference>
<feature type="transmembrane region" description="Helical" evidence="1">
    <location>
        <begin position="12"/>
        <end position="33"/>
    </location>
</feature>
<accession>A0A7H1J4H8</accession>
<keyword evidence="1" id="KW-1133">Transmembrane helix</keyword>
<feature type="transmembrane region" description="Helical" evidence="1">
    <location>
        <begin position="45"/>
        <end position="63"/>
    </location>
</feature>
<evidence type="ECO:0000313" key="2">
    <source>
        <dbReference type="EMBL" id="QNT05394.1"/>
    </source>
</evidence>
<protein>
    <recommendedName>
        <fullName evidence="4">DUF805 domain-containing protein</fullName>
    </recommendedName>
</protein>
<keyword evidence="1" id="KW-0472">Membrane</keyword>
<dbReference type="RefSeq" id="WP_111608902.1">
    <property type="nucleotide sequence ID" value="NZ_BMLJ01000024.1"/>
</dbReference>
<keyword evidence="1" id="KW-0812">Transmembrane</keyword>